<dbReference type="GO" id="GO:0005634">
    <property type="term" value="C:nucleus"/>
    <property type="evidence" value="ECO:0007669"/>
    <property type="project" value="TreeGrafter"/>
</dbReference>
<dbReference type="InterPro" id="IPR027038">
    <property type="entry name" value="RanGap"/>
</dbReference>
<dbReference type="SMART" id="SM00368">
    <property type="entry name" value="LRR_RI"/>
    <property type="match status" value="6"/>
</dbReference>
<feature type="region of interest" description="Disordered" evidence="5">
    <location>
        <begin position="1"/>
        <end position="28"/>
    </location>
</feature>
<organism evidence="6">
    <name type="scientific">Hemiselmis andersenii</name>
    <name type="common">Cryptophyte alga</name>
    <dbReference type="NCBI Taxonomy" id="464988"/>
    <lineage>
        <taxon>Eukaryota</taxon>
        <taxon>Cryptophyceae</taxon>
        <taxon>Cryptomonadales</taxon>
        <taxon>Hemiselmidaceae</taxon>
        <taxon>Hemiselmis</taxon>
    </lineage>
</organism>
<dbReference type="PANTHER" id="PTHR24113">
    <property type="entry name" value="RAN GTPASE-ACTIVATING PROTEIN 1"/>
    <property type="match status" value="1"/>
</dbReference>
<keyword evidence="2" id="KW-0433">Leucine-rich repeat</keyword>
<dbReference type="PANTHER" id="PTHR24113:SF12">
    <property type="entry name" value="RAN GTPASE-ACTIVATING PROTEIN 1"/>
    <property type="match status" value="1"/>
</dbReference>
<keyword evidence="3" id="KW-0677">Repeat</keyword>
<dbReference type="EMBL" id="HBFX01020774">
    <property type="protein sequence ID" value="CAD8958079.1"/>
    <property type="molecule type" value="Transcribed_RNA"/>
</dbReference>
<dbReference type="Gene3D" id="3.80.10.10">
    <property type="entry name" value="Ribonuclease Inhibitor"/>
    <property type="match status" value="2"/>
</dbReference>
<dbReference type="InterPro" id="IPR001611">
    <property type="entry name" value="Leu-rich_rpt"/>
</dbReference>
<sequence>MQRSTIASHDVMDDASDDEDNRVSEHSKGQLMQFLKAKEQENKLLDLDLRSVKSQLKVASGKCQSLEDTNVSLLQQIEELEMREDSRQAEMRFLQEQLAEAKLYIVKLTETLDLKGAADDVRIQAWETFRDLYTMPSDSEGVLFAGKALRDEGAMIVADAIDVFTGLKNLTLSDNAIKRRGMEHLASHLSSSTTLETLDLQSNLIADEGCASVAAMITGSKLSSVHLGANNISDPGVNILCSALSDDRCALKSLHLNNNKIGEKGARYICSALCKNTSLEFLSLSGNKLGDYGTTSLAHMLRLNNTLTELNLGDNDIRQAGAADLVSCCADNTTLKTLRIGGNDNMEGEGRKALAALGSASGKHFRLYL</sequence>
<dbReference type="EMBL" id="HBFK01024061">
    <property type="protein sequence ID" value="CAD8748345.1"/>
    <property type="molecule type" value="Transcribed_RNA"/>
</dbReference>
<dbReference type="AlphaFoldDB" id="A0A6U4VMR8"/>
<evidence type="ECO:0000256" key="5">
    <source>
        <dbReference type="SAM" id="MobiDB-lite"/>
    </source>
</evidence>
<protein>
    <submittedName>
        <fullName evidence="6">Uncharacterized protein</fullName>
    </submittedName>
</protein>
<name>A0A6U4VMR8_HEMAN</name>
<evidence type="ECO:0000256" key="1">
    <source>
        <dbReference type="ARBA" id="ARBA00022468"/>
    </source>
</evidence>
<proteinExistence type="predicted"/>
<evidence type="ECO:0000313" key="7">
    <source>
        <dbReference type="EMBL" id="CAD8958079.1"/>
    </source>
</evidence>
<dbReference type="GO" id="GO:0005096">
    <property type="term" value="F:GTPase activator activity"/>
    <property type="evidence" value="ECO:0007669"/>
    <property type="project" value="UniProtKB-KW"/>
</dbReference>
<evidence type="ECO:0000256" key="2">
    <source>
        <dbReference type="ARBA" id="ARBA00022614"/>
    </source>
</evidence>
<reference evidence="6" key="1">
    <citation type="submission" date="2021-01" db="EMBL/GenBank/DDBJ databases">
        <authorList>
            <person name="Corre E."/>
            <person name="Pelletier E."/>
            <person name="Niang G."/>
            <person name="Scheremetjew M."/>
            <person name="Finn R."/>
            <person name="Kale V."/>
            <person name="Holt S."/>
            <person name="Cochrane G."/>
            <person name="Meng A."/>
            <person name="Brown T."/>
            <person name="Cohen L."/>
        </authorList>
    </citation>
    <scope>NUCLEOTIDE SEQUENCE</scope>
    <source>
        <strain evidence="6">CCMP441</strain>
        <strain evidence="7">CCMP644</strain>
    </source>
</reference>
<dbReference type="SUPFAM" id="SSF52047">
    <property type="entry name" value="RNI-like"/>
    <property type="match status" value="1"/>
</dbReference>
<dbReference type="InterPro" id="IPR032675">
    <property type="entry name" value="LRR_dom_sf"/>
</dbReference>
<evidence type="ECO:0000313" key="6">
    <source>
        <dbReference type="EMBL" id="CAD8748345.1"/>
    </source>
</evidence>
<dbReference type="GO" id="GO:0005829">
    <property type="term" value="C:cytosol"/>
    <property type="evidence" value="ECO:0007669"/>
    <property type="project" value="TreeGrafter"/>
</dbReference>
<gene>
    <name evidence="7" type="ORF">HAND00432_LOCUS12618</name>
    <name evidence="6" type="ORF">HAND1043_LOCUS14842</name>
</gene>
<keyword evidence="1" id="KW-0343">GTPase activation</keyword>
<dbReference type="GO" id="GO:0048471">
    <property type="term" value="C:perinuclear region of cytoplasm"/>
    <property type="evidence" value="ECO:0007669"/>
    <property type="project" value="TreeGrafter"/>
</dbReference>
<dbReference type="GO" id="GO:0031267">
    <property type="term" value="F:small GTPase binding"/>
    <property type="evidence" value="ECO:0007669"/>
    <property type="project" value="TreeGrafter"/>
</dbReference>
<keyword evidence="4" id="KW-0175">Coiled coil</keyword>
<feature type="coiled-coil region" evidence="4">
    <location>
        <begin position="35"/>
        <end position="111"/>
    </location>
</feature>
<evidence type="ECO:0000256" key="4">
    <source>
        <dbReference type="SAM" id="Coils"/>
    </source>
</evidence>
<evidence type="ECO:0000256" key="3">
    <source>
        <dbReference type="ARBA" id="ARBA00022737"/>
    </source>
</evidence>
<accession>A0A6U4VMR8</accession>
<dbReference type="GO" id="GO:0006913">
    <property type="term" value="P:nucleocytoplasmic transport"/>
    <property type="evidence" value="ECO:0007669"/>
    <property type="project" value="TreeGrafter"/>
</dbReference>
<dbReference type="Pfam" id="PF13516">
    <property type="entry name" value="LRR_6"/>
    <property type="match status" value="5"/>
</dbReference>